<comment type="caution">
    <text evidence="1">The sequence shown here is derived from an EMBL/GenBank/DDBJ whole genome shotgun (WGS) entry which is preliminary data.</text>
</comment>
<dbReference type="InterPro" id="IPR049825">
    <property type="entry name" value="Lasso_PadeA-like"/>
</dbReference>
<sequence length="42" mass="4888">MKIWQKPTLEVLKVHRTMNGPGIRDVDATYVDEDEVVHLHES</sequence>
<dbReference type="EMBL" id="JAFBED010000001">
    <property type="protein sequence ID" value="MBM7618259.1"/>
    <property type="molecule type" value="Genomic_DNA"/>
</dbReference>
<dbReference type="Proteomes" id="UP000737402">
    <property type="component" value="Unassembled WGS sequence"/>
</dbReference>
<organism evidence="1 2">
    <name type="scientific">Sutcliffiella tianshenii</name>
    <dbReference type="NCBI Taxonomy" id="1463404"/>
    <lineage>
        <taxon>Bacteria</taxon>
        <taxon>Bacillati</taxon>
        <taxon>Bacillota</taxon>
        <taxon>Bacilli</taxon>
        <taxon>Bacillales</taxon>
        <taxon>Bacillaceae</taxon>
        <taxon>Sutcliffiella</taxon>
    </lineage>
</organism>
<reference evidence="1 2" key="1">
    <citation type="submission" date="2021-01" db="EMBL/GenBank/DDBJ databases">
        <title>Genomic Encyclopedia of Type Strains, Phase IV (KMG-IV): sequencing the most valuable type-strain genomes for metagenomic binning, comparative biology and taxonomic classification.</title>
        <authorList>
            <person name="Goeker M."/>
        </authorList>
    </citation>
    <scope>NUCLEOTIDE SEQUENCE [LARGE SCALE GENOMIC DNA]</scope>
    <source>
        <strain evidence="1 2">DSM 25879</strain>
    </source>
</reference>
<name>A0ABS2NUE1_9BACI</name>
<evidence type="ECO:0000313" key="2">
    <source>
        <dbReference type="Proteomes" id="UP000737402"/>
    </source>
</evidence>
<dbReference type="RefSeq" id="WP_204412440.1">
    <property type="nucleotide sequence ID" value="NZ_JAFBED010000001.1"/>
</dbReference>
<keyword evidence="2" id="KW-1185">Reference proteome</keyword>
<gene>
    <name evidence="1" type="ORF">JOC95_000101</name>
</gene>
<accession>A0ABS2NUE1</accession>
<protein>
    <submittedName>
        <fullName evidence="1">Uncharacterized protein</fullName>
    </submittedName>
</protein>
<proteinExistence type="predicted"/>
<dbReference type="NCBIfam" id="NF033524">
    <property type="entry name" value="lasso_PadeA_fam"/>
    <property type="match status" value="1"/>
</dbReference>
<evidence type="ECO:0000313" key="1">
    <source>
        <dbReference type="EMBL" id="MBM7618259.1"/>
    </source>
</evidence>